<dbReference type="SMART" id="SM00418">
    <property type="entry name" value="HTH_ARSR"/>
    <property type="match status" value="1"/>
</dbReference>
<keyword evidence="3" id="KW-1185">Reference proteome</keyword>
<dbReference type="InterPro" id="IPR001845">
    <property type="entry name" value="HTH_ArsR_DNA-bd_dom"/>
</dbReference>
<accession>A0A830GFC1</accession>
<dbReference type="RefSeq" id="WP_188993742.1">
    <property type="nucleotide sequence ID" value="NZ_BMOU01000001.1"/>
</dbReference>
<reference evidence="2" key="1">
    <citation type="journal article" date="2014" name="Int. J. Syst. Evol. Microbiol.">
        <title>Complete genome sequence of Corynebacterium casei LMG S-19264T (=DSM 44701T), isolated from a smear-ripened cheese.</title>
        <authorList>
            <consortium name="US DOE Joint Genome Institute (JGI-PGF)"/>
            <person name="Walter F."/>
            <person name="Albersmeier A."/>
            <person name="Kalinowski J."/>
            <person name="Ruckert C."/>
        </authorList>
    </citation>
    <scope>NUCLEOTIDE SEQUENCE</scope>
    <source>
        <strain evidence="2">JCM 17820</strain>
    </source>
</reference>
<dbReference type="GO" id="GO:0003700">
    <property type="term" value="F:DNA-binding transcription factor activity"/>
    <property type="evidence" value="ECO:0007669"/>
    <property type="project" value="InterPro"/>
</dbReference>
<dbReference type="InterPro" id="IPR011991">
    <property type="entry name" value="ArsR-like_HTH"/>
</dbReference>
<organism evidence="2 3">
    <name type="scientific">Haloarcula pellucida</name>
    <dbReference type="NCBI Taxonomy" id="1427151"/>
    <lineage>
        <taxon>Archaea</taxon>
        <taxon>Methanobacteriati</taxon>
        <taxon>Methanobacteriota</taxon>
        <taxon>Stenosarchaea group</taxon>
        <taxon>Halobacteria</taxon>
        <taxon>Halobacteriales</taxon>
        <taxon>Haloarculaceae</taxon>
        <taxon>Haloarcula</taxon>
    </lineage>
</organism>
<dbReference type="PANTHER" id="PTHR36216">
    <property type="entry name" value="TRANSCRIPTIONAL REGULATOR, TRMB"/>
    <property type="match status" value="1"/>
</dbReference>
<dbReference type="Pfam" id="PF24266">
    <property type="entry name" value="HTH_HVO_0163_N"/>
    <property type="match status" value="1"/>
</dbReference>
<protein>
    <recommendedName>
        <fullName evidence="1">HTH arsR-type domain-containing protein</fullName>
    </recommendedName>
</protein>
<dbReference type="PANTHER" id="PTHR36216:SF1">
    <property type="entry name" value="HTH ARSR-TYPE DOMAIN-CONTAINING PROTEIN"/>
    <property type="match status" value="1"/>
</dbReference>
<dbReference type="InterPro" id="IPR036388">
    <property type="entry name" value="WH-like_DNA-bd_sf"/>
</dbReference>
<evidence type="ECO:0000313" key="2">
    <source>
        <dbReference type="EMBL" id="GGN85521.1"/>
    </source>
</evidence>
<proteinExistence type="predicted"/>
<dbReference type="Gene3D" id="1.10.10.10">
    <property type="entry name" value="Winged helix-like DNA-binding domain superfamily/Winged helix DNA-binding domain"/>
    <property type="match status" value="2"/>
</dbReference>
<reference evidence="2" key="2">
    <citation type="submission" date="2020-09" db="EMBL/GenBank/DDBJ databases">
        <authorList>
            <person name="Sun Q."/>
            <person name="Ohkuma M."/>
        </authorList>
    </citation>
    <scope>NUCLEOTIDE SEQUENCE</scope>
    <source>
        <strain evidence="2">JCM 17820</strain>
    </source>
</reference>
<comment type="caution">
    <text evidence="2">The sequence shown here is derived from an EMBL/GenBank/DDBJ whole genome shotgun (WGS) entry which is preliminary data.</text>
</comment>
<name>A0A830GFC1_9EURY</name>
<dbReference type="InterPro" id="IPR056504">
    <property type="entry name" value="HTH_HVO_0163_N"/>
</dbReference>
<dbReference type="Pfam" id="PF12840">
    <property type="entry name" value="HTH_20"/>
    <property type="match status" value="1"/>
</dbReference>
<dbReference type="EMBL" id="BMOU01000001">
    <property type="protein sequence ID" value="GGN85521.1"/>
    <property type="molecule type" value="Genomic_DNA"/>
</dbReference>
<evidence type="ECO:0000313" key="3">
    <source>
        <dbReference type="Proteomes" id="UP000605784"/>
    </source>
</evidence>
<dbReference type="CDD" id="cd00090">
    <property type="entry name" value="HTH_ARSR"/>
    <property type="match status" value="1"/>
</dbReference>
<sequence>MSNETRRLIRDRIDRDPGIHFRALTRALDLATGQVQYHLRRLDDVTAETVNGRTHYYPPEYDGWERRVIALLRRETARDVVTTLFETDGARPDAVADRLGIARSTLEHHLDGLVEHDVVEKRREAGRVTLELVDPAETARLVRELDPSLPARLTDRFERLVDNLLESPE</sequence>
<dbReference type="AlphaFoldDB" id="A0A830GFC1"/>
<evidence type="ECO:0000259" key="1">
    <source>
        <dbReference type="SMART" id="SM00418"/>
    </source>
</evidence>
<gene>
    <name evidence="2" type="ORF">GCM10009030_02070</name>
</gene>
<dbReference type="InterPro" id="IPR036390">
    <property type="entry name" value="WH_DNA-bd_sf"/>
</dbReference>
<dbReference type="SUPFAM" id="SSF46785">
    <property type="entry name" value="Winged helix' DNA-binding domain"/>
    <property type="match status" value="2"/>
</dbReference>
<feature type="domain" description="HTH arsR-type" evidence="1">
    <location>
        <begin position="67"/>
        <end position="147"/>
    </location>
</feature>
<dbReference type="Proteomes" id="UP000605784">
    <property type="component" value="Unassembled WGS sequence"/>
</dbReference>